<proteinExistence type="inferred from homology"/>
<dbReference type="SUPFAM" id="SSF52788">
    <property type="entry name" value="Phosphotyrosine protein phosphatases I"/>
    <property type="match status" value="1"/>
</dbReference>
<evidence type="ECO:0000256" key="1">
    <source>
        <dbReference type="ARBA" id="ARBA00011063"/>
    </source>
</evidence>
<accession>A0A3S0K0M3</accession>
<gene>
    <name evidence="6" type="ORF">EKG37_08050</name>
</gene>
<dbReference type="AlphaFoldDB" id="A0A3S0K0M3"/>
<reference evidence="6 7" key="1">
    <citation type="submission" date="2018-12" db="EMBL/GenBank/DDBJ databases">
        <title>Bacillus yapensis draft genome sequence.</title>
        <authorList>
            <person name="Yu L."/>
            <person name="Xu X."/>
            <person name="Tang X."/>
        </authorList>
    </citation>
    <scope>NUCLEOTIDE SEQUENCE [LARGE SCALE GENOMIC DNA]</scope>
    <source>
        <strain evidence="6 7">XXST-01</strain>
    </source>
</reference>
<dbReference type="CDD" id="cd16344">
    <property type="entry name" value="LMWPAP"/>
    <property type="match status" value="1"/>
</dbReference>
<dbReference type="InterPro" id="IPR050438">
    <property type="entry name" value="LMW_PTPase"/>
</dbReference>
<dbReference type="SMART" id="SM00226">
    <property type="entry name" value="LMWPc"/>
    <property type="match status" value="1"/>
</dbReference>
<dbReference type="Proteomes" id="UP000271374">
    <property type="component" value="Unassembled WGS sequence"/>
</dbReference>
<evidence type="ECO:0000256" key="4">
    <source>
        <dbReference type="PIRSR" id="PIRSR617867-1"/>
    </source>
</evidence>
<keyword evidence="7" id="KW-1185">Reference proteome</keyword>
<dbReference type="InterPro" id="IPR017867">
    <property type="entry name" value="Tyr_phospatase_low_mol_wt"/>
</dbReference>
<dbReference type="OrthoDB" id="9784339at2"/>
<keyword evidence="3" id="KW-0904">Protein phosphatase</keyword>
<evidence type="ECO:0000313" key="7">
    <source>
        <dbReference type="Proteomes" id="UP000271374"/>
    </source>
</evidence>
<evidence type="ECO:0000259" key="5">
    <source>
        <dbReference type="SMART" id="SM00226"/>
    </source>
</evidence>
<keyword evidence="2" id="KW-0378">Hydrolase</keyword>
<protein>
    <submittedName>
        <fullName evidence="6">Low molecular weight protein arginine phosphatase</fullName>
    </submittedName>
</protein>
<feature type="active site" evidence="4">
    <location>
        <position position="14"/>
    </location>
</feature>
<dbReference type="InterPro" id="IPR023485">
    <property type="entry name" value="Ptyr_pPase"/>
</dbReference>
<evidence type="ECO:0000256" key="2">
    <source>
        <dbReference type="ARBA" id="ARBA00022801"/>
    </source>
</evidence>
<comment type="caution">
    <text evidence="6">The sequence shown here is derived from an EMBL/GenBank/DDBJ whole genome shotgun (WGS) entry which is preliminary data.</text>
</comment>
<dbReference type="InterPro" id="IPR036196">
    <property type="entry name" value="Ptyr_pPase_sf"/>
</dbReference>
<dbReference type="PANTHER" id="PTHR11717:SF31">
    <property type="entry name" value="LOW MOLECULAR WEIGHT PROTEIN-TYROSINE-PHOSPHATASE ETP-RELATED"/>
    <property type="match status" value="1"/>
</dbReference>
<dbReference type="Pfam" id="PF01451">
    <property type="entry name" value="LMWPc"/>
    <property type="match status" value="1"/>
</dbReference>
<evidence type="ECO:0000256" key="3">
    <source>
        <dbReference type="ARBA" id="ARBA00022912"/>
    </source>
</evidence>
<organism evidence="6 7">
    <name type="scientific">Bacillus yapensis</name>
    <dbReference type="NCBI Taxonomy" id="2492960"/>
    <lineage>
        <taxon>Bacteria</taxon>
        <taxon>Bacillati</taxon>
        <taxon>Bacillota</taxon>
        <taxon>Bacilli</taxon>
        <taxon>Bacillales</taxon>
        <taxon>Bacillaceae</taxon>
        <taxon>Bacillus</taxon>
    </lineage>
</organism>
<evidence type="ECO:0000313" key="6">
    <source>
        <dbReference type="EMBL" id="RTR33005.1"/>
    </source>
</evidence>
<name>A0A3S0K0M3_9BACI</name>
<feature type="active site" description="Nucleophile" evidence="4">
    <location>
        <position position="8"/>
    </location>
</feature>
<dbReference type="PANTHER" id="PTHR11717">
    <property type="entry name" value="LOW MOLECULAR WEIGHT PROTEIN TYROSINE PHOSPHATASE"/>
    <property type="match status" value="1"/>
</dbReference>
<dbReference type="Gene3D" id="3.40.50.2300">
    <property type="match status" value="1"/>
</dbReference>
<dbReference type="PRINTS" id="PR00719">
    <property type="entry name" value="LMWPTPASE"/>
</dbReference>
<feature type="domain" description="Phosphotyrosine protein phosphatase I" evidence="5">
    <location>
        <begin position="2"/>
        <end position="143"/>
    </location>
</feature>
<sequence length="146" mass="16781">MNNILFVCTGNTCRSPIAEAILKSKNIPGVEVRSAGVYAAEGYPASQHAQQVLQEEKIDHEHHSSMLTKELINWATYIFTMTESHKESVTHMFPEANEKTFTLKEFAGHEFDWDIIDPFGGSLEMYRKTYKDIRENIDKIVERLED</sequence>
<comment type="similarity">
    <text evidence="1">Belongs to the low molecular weight phosphotyrosine protein phosphatase family.</text>
</comment>
<dbReference type="GO" id="GO:0004725">
    <property type="term" value="F:protein tyrosine phosphatase activity"/>
    <property type="evidence" value="ECO:0007669"/>
    <property type="project" value="InterPro"/>
</dbReference>
<dbReference type="RefSeq" id="WP_126408172.1">
    <property type="nucleotide sequence ID" value="NZ_RXNT01000005.1"/>
</dbReference>
<feature type="active site" description="Proton donor" evidence="4">
    <location>
        <position position="117"/>
    </location>
</feature>
<dbReference type="EMBL" id="RXNT01000005">
    <property type="protein sequence ID" value="RTR33005.1"/>
    <property type="molecule type" value="Genomic_DNA"/>
</dbReference>